<evidence type="ECO:0000313" key="1">
    <source>
        <dbReference type="EMBL" id="ACZ19962.1"/>
    </source>
</evidence>
<evidence type="ECO:0000313" key="2">
    <source>
        <dbReference type="Proteomes" id="UP000002030"/>
    </source>
</evidence>
<dbReference type="EnsemblBacteria" id="ACZ19962">
    <property type="protein sequence ID" value="ACZ19962"/>
    <property type="gene ID" value="Taci_1748"/>
</dbReference>
<dbReference type="InterPro" id="IPR030489">
    <property type="entry name" value="TR_Rrf2-type_CS"/>
</dbReference>
<protein>
    <submittedName>
        <fullName evidence="1">Transcriptional regulator, BadM/Rrf2 family</fullName>
    </submittedName>
</protein>
<dbReference type="PANTHER" id="PTHR33221:SF15">
    <property type="entry name" value="HTH-TYPE TRANSCRIPTIONAL REGULATOR YWGB-RELATED"/>
    <property type="match status" value="1"/>
</dbReference>
<dbReference type="InterPro" id="IPR000944">
    <property type="entry name" value="Tscrpt_reg_Rrf2"/>
</dbReference>
<organism evidence="1 2">
    <name type="scientific">Thermanaerovibrio acidaminovorans (strain ATCC 49978 / DSM 6589 / Su883)</name>
    <name type="common">Selenomonas acidaminovorans</name>
    <dbReference type="NCBI Taxonomy" id="525903"/>
    <lineage>
        <taxon>Bacteria</taxon>
        <taxon>Thermotogati</taxon>
        <taxon>Synergistota</taxon>
        <taxon>Synergistia</taxon>
        <taxon>Synergistales</taxon>
        <taxon>Synergistaceae</taxon>
        <taxon>Thermanaerovibrio</taxon>
    </lineage>
</organism>
<dbReference type="SUPFAM" id="SSF46785">
    <property type="entry name" value="Winged helix' DNA-binding domain"/>
    <property type="match status" value="1"/>
</dbReference>
<dbReference type="PROSITE" id="PS51197">
    <property type="entry name" value="HTH_RRF2_2"/>
    <property type="match status" value="1"/>
</dbReference>
<name>D1B7H1_THEAS</name>
<sequence length="142" mass="14891">MGNVIRFSEATSIALHACLLLSAPGAGRMTSGELASRIGASEAHLSKVVQHLTRAGILRSKSGPGGGVELAADPSRLKLLDVYEAMEGKSSKGGCPLGKGLCPFGGRCLFGGLMGRVEDQVLDFLARTTLGDFWKGERQFVD</sequence>
<dbReference type="PROSITE" id="PS01332">
    <property type="entry name" value="HTH_RRF2_1"/>
    <property type="match status" value="1"/>
</dbReference>
<dbReference type="GO" id="GO:0003700">
    <property type="term" value="F:DNA-binding transcription factor activity"/>
    <property type="evidence" value="ECO:0007669"/>
    <property type="project" value="TreeGrafter"/>
</dbReference>
<dbReference type="NCBIfam" id="TIGR00738">
    <property type="entry name" value="rrf2_super"/>
    <property type="match status" value="1"/>
</dbReference>
<reference evidence="1 2" key="1">
    <citation type="journal article" date="2009" name="Stand. Genomic Sci.">
        <title>Complete genome sequence of Thermanaerovibrio acidaminovorans type strain (Su883).</title>
        <authorList>
            <person name="Chovatia M."/>
            <person name="Sikorski J."/>
            <person name="Schroder M."/>
            <person name="Lapidus A."/>
            <person name="Nolan M."/>
            <person name="Tice H."/>
            <person name="Glavina Del Rio T."/>
            <person name="Copeland A."/>
            <person name="Cheng J.F."/>
            <person name="Lucas S."/>
            <person name="Chen F."/>
            <person name="Bruce D."/>
            <person name="Goodwin L."/>
            <person name="Pitluck S."/>
            <person name="Ivanova N."/>
            <person name="Mavromatis K."/>
            <person name="Ovchinnikova G."/>
            <person name="Pati A."/>
            <person name="Chen A."/>
            <person name="Palaniappan K."/>
            <person name="Land M."/>
            <person name="Hauser L."/>
            <person name="Chang Y.J."/>
            <person name="Jeffries C.D."/>
            <person name="Chain P."/>
            <person name="Saunders E."/>
            <person name="Detter J.C."/>
            <person name="Brettin T."/>
            <person name="Rohde M."/>
            <person name="Goker M."/>
            <person name="Spring S."/>
            <person name="Bristow J."/>
            <person name="Markowitz V."/>
            <person name="Hugenholtz P."/>
            <person name="Kyrpides N.C."/>
            <person name="Klenk H.P."/>
            <person name="Eisen J.A."/>
        </authorList>
    </citation>
    <scope>NUCLEOTIDE SEQUENCE [LARGE SCALE GENOMIC DNA]</scope>
    <source>
        <strain evidence="2">ATCC 49978 / DSM 6589 / Su883</strain>
    </source>
</reference>
<dbReference type="Pfam" id="PF02082">
    <property type="entry name" value="Rrf2"/>
    <property type="match status" value="1"/>
</dbReference>
<dbReference type="Proteomes" id="UP000002030">
    <property type="component" value="Chromosome"/>
</dbReference>
<dbReference type="RefSeq" id="WP_012870471.1">
    <property type="nucleotide sequence ID" value="NC_013522.1"/>
</dbReference>
<dbReference type="HOGENOM" id="CLU_107144_1_0_0"/>
<dbReference type="EMBL" id="CP001818">
    <property type="protein sequence ID" value="ACZ19962.1"/>
    <property type="molecule type" value="Genomic_DNA"/>
</dbReference>
<dbReference type="InterPro" id="IPR036388">
    <property type="entry name" value="WH-like_DNA-bd_sf"/>
</dbReference>
<proteinExistence type="predicted"/>
<dbReference type="KEGG" id="tai:Taci_1748"/>
<keyword evidence="2" id="KW-1185">Reference proteome</keyword>
<dbReference type="Gene3D" id="1.10.10.10">
    <property type="entry name" value="Winged helix-like DNA-binding domain superfamily/Winged helix DNA-binding domain"/>
    <property type="match status" value="1"/>
</dbReference>
<dbReference type="OrthoDB" id="9808360at2"/>
<dbReference type="eggNOG" id="COG1959">
    <property type="taxonomic scope" value="Bacteria"/>
</dbReference>
<dbReference type="GO" id="GO:0005829">
    <property type="term" value="C:cytosol"/>
    <property type="evidence" value="ECO:0007669"/>
    <property type="project" value="TreeGrafter"/>
</dbReference>
<accession>D1B7H1</accession>
<dbReference type="AlphaFoldDB" id="D1B7H1"/>
<gene>
    <name evidence="1" type="ordered locus">Taci_1748</name>
</gene>
<dbReference type="InterPro" id="IPR036390">
    <property type="entry name" value="WH_DNA-bd_sf"/>
</dbReference>
<dbReference type="STRING" id="525903.Taci_1748"/>
<dbReference type="PANTHER" id="PTHR33221">
    <property type="entry name" value="WINGED HELIX-TURN-HELIX TRANSCRIPTIONAL REGULATOR, RRF2 FAMILY"/>
    <property type="match status" value="1"/>
</dbReference>